<protein>
    <submittedName>
        <fullName evidence="1">Uncharacterized protein</fullName>
    </submittedName>
</protein>
<comment type="caution">
    <text evidence="1">The sequence shown here is derived from an EMBL/GenBank/DDBJ whole genome shotgun (WGS) entry which is preliminary data.</text>
</comment>
<dbReference type="AlphaFoldDB" id="A0AAD5T881"/>
<name>A0AAD5T881_9FUNG</name>
<organism evidence="1 2">
    <name type="scientific">Physocladia obscura</name>
    <dbReference type="NCBI Taxonomy" id="109957"/>
    <lineage>
        <taxon>Eukaryota</taxon>
        <taxon>Fungi</taxon>
        <taxon>Fungi incertae sedis</taxon>
        <taxon>Chytridiomycota</taxon>
        <taxon>Chytridiomycota incertae sedis</taxon>
        <taxon>Chytridiomycetes</taxon>
        <taxon>Chytridiales</taxon>
        <taxon>Chytriomycetaceae</taxon>
        <taxon>Physocladia</taxon>
    </lineage>
</organism>
<evidence type="ECO:0000313" key="1">
    <source>
        <dbReference type="EMBL" id="KAJ3131839.1"/>
    </source>
</evidence>
<dbReference type="EMBL" id="JADGJH010000277">
    <property type="protein sequence ID" value="KAJ3131839.1"/>
    <property type="molecule type" value="Genomic_DNA"/>
</dbReference>
<reference evidence="1" key="1">
    <citation type="submission" date="2020-05" db="EMBL/GenBank/DDBJ databases">
        <title>Phylogenomic resolution of chytrid fungi.</title>
        <authorList>
            <person name="Stajich J.E."/>
            <person name="Amses K."/>
            <person name="Simmons R."/>
            <person name="Seto K."/>
            <person name="Myers J."/>
            <person name="Bonds A."/>
            <person name="Quandt C.A."/>
            <person name="Barry K."/>
            <person name="Liu P."/>
            <person name="Grigoriev I."/>
            <person name="Longcore J.E."/>
            <person name="James T.Y."/>
        </authorList>
    </citation>
    <scope>NUCLEOTIDE SEQUENCE</scope>
    <source>
        <strain evidence="1">JEL0513</strain>
    </source>
</reference>
<accession>A0AAD5T881</accession>
<gene>
    <name evidence="1" type="ORF">HK100_005965</name>
</gene>
<sequence length="158" mass="18438">MTAIDATWTLDDIKREFPVDSSFQYQPNHDWVERQFKNAPKYRCEELPAGFPKSINGPSLDVQNAALKAAFNHWKSLNLPLYKLDRTTFPLPESFQTVTESWVERLLNGLGFLQLRGFNIDDYTRGCHYCLHGSDARLRRQKGIFSHVRADREFHIIH</sequence>
<keyword evidence="2" id="KW-1185">Reference proteome</keyword>
<dbReference type="Proteomes" id="UP001211907">
    <property type="component" value="Unassembled WGS sequence"/>
</dbReference>
<evidence type="ECO:0000313" key="2">
    <source>
        <dbReference type="Proteomes" id="UP001211907"/>
    </source>
</evidence>
<proteinExistence type="predicted"/>